<dbReference type="EMBL" id="OX459126">
    <property type="protein sequence ID" value="CAI9117810.1"/>
    <property type="molecule type" value="Genomic_DNA"/>
</dbReference>
<dbReference type="AlphaFoldDB" id="A0AAV1EDL5"/>
<keyword evidence="2" id="KW-1185">Reference proteome</keyword>
<dbReference type="Proteomes" id="UP001161247">
    <property type="component" value="Chromosome 9"/>
</dbReference>
<name>A0AAV1EDL5_OLDCO</name>
<reference evidence="1" key="1">
    <citation type="submission" date="2023-03" db="EMBL/GenBank/DDBJ databases">
        <authorList>
            <person name="Julca I."/>
        </authorList>
    </citation>
    <scope>NUCLEOTIDE SEQUENCE</scope>
</reference>
<evidence type="ECO:0000313" key="2">
    <source>
        <dbReference type="Proteomes" id="UP001161247"/>
    </source>
</evidence>
<protein>
    <submittedName>
        <fullName evidence="1">OLC1v1019295C1</fullName>
    </submittedName>
</protein>
<accession>A0AAV1EDL5</accession>
<evidence type="ECO:0000313" key="1">
    <source>
        <dbReference type="EMBL" id="CAI9117810.1"/>
    </source>
</evidence>
<organism evidence="1 2">
    <name type="scientific">Oldenlandia corymbosa var. corymbosa</name>
    <dbReference type="NCBI Taxonomy" id="529605"/>
    <lineage>
        <taxon>Eukaryota</taxon>
        <taxon>Viridiplantae</taxon>
        <taxon>Streptophyta</taxon>
        <taxon>Embryophyta</taxon>
        <taxon>Tracheophyta</taxon>
        <taxon>Spermatophyta</taxon>
        <taxon>Magnoliopsida</taxon>
        <taxon>eudicotyledons</taxon>
        <taxon>Gunneridae</taxon>
        <taxon>Pentapetalae</taxon>
        <taxon>asterids</taxon>
        <taxon>lamiids</taxon>
        <taxon>Gentianales</taxon>
        <taxon>Rubiaceae</taxon>
        <taxon>Rubioideae</taxon>
        <taxon>Spermacoceae</taxon>
        <taxon>Hedyotis-Oldenlandia complex</taxon>
        <taxon>Oldenlandia</taxon>
    </lineage>
</organism>
<proteinExistence type="predicted"/>
<sequence length="404" mass="45556">MGHQGQGHSGILKIHVVETSEMKLSSIKDGLKDVDTSSNDHGHIWHSNPSHQVLGSSPLDHEKQCCLNSAVVDFAAMSKMKLSSIEADIASDFSNLSYQEQDRLIMFDSNETRVTLTTADEMLKGLICNGRQHGAADVSAFVPSQFRQQDKSRLTTLDVNQAEISTTTSLVAVEVVGGNKSQVRHTDSRGDRVKQTVVSSQVKRSSNHAWIYYKRGLMRSNNKRRTGKSMQHSFYQADKAKSTNSLSGDDSLFVDVESDENQEEKYIAWLDYGAAVEWKFELTADRRILKSLVVQEKRRCTRAYAQLFGSTPKRIRAFYVEKIVAKKDDDMKPKVDKNSEGNEDNRFKNDEAEIKVVKPIEEQQIQLQLKDDNNQLVHAALSETNVESAINKEESRKHIDFDTV</sequence>
<gene>
    <name evidence="1" type="ORF">OLC1_LOCUS23810</name>
</gene>